<evidence type="ECO:0000259" key="2">
    <source>
        <dbReference type="Pfam" id="PF09990"/>
    </source>
</evidence>
<dbReference type="PIRSF" id="PIRSF029509">
    <property type="entry name" value="UCP029509"/>
    <property type="match status" value="1"/>
</dbReference>
<dbReference type="RefSeq" id="WP_246950721.1">
    <property type="nucleotide sequence ID" value="NZ_JALKII010000003.1"/>
</dbReference>
<protein>
    <submittedName>
        <fullName evidence="3">DUF2231 domain-containing protein</fullName>
    </submittedName>
</protein>
<feature type="transmembrane region" description="Helical" evidence="1">
    <location>
        <begin position="118"/>
        <end position="139"/>
    </location>
</feature>
<comment type="caution">
    <text evidence="3">The sequence shown here is derived from an EMBL/GenBank/DDBJ whole genome shotgun (WGS) entry which is preliminary data.</text>
</comment>
<proteinExistence type="predicted"/>
<dbReference type="InterPro" id="IPR019251">
    <property type="entry name" value="DUF2231_TM"/>
</dbReference>
<reference evidence="3" key="1">
    <citation type="submission" date="2022-04" db="EMBL/GenBank/DDBJ databases">
        <title>Alcanivorax sp. CY1518 draft genome sequence.</title>
        <authorList>
            <person name="Zhao G."/>
            <person name="An M."/>
        </authorList>
    </citation>
    <scope>NUCLEOTIDE SEQUENCE</scope>
    <source>
        <strain evidence="3">CY1518</strain>
    </source>
</reference>
<sequence>MARQQEPIISRMAIAGHPLHPMLIHFPVAALIGVLGADAGYLLTEDDFWARAGLWLAGIGAAGGWLSGLIGLVDLVSVRHTRRLITAWCHALVAVMLLSVASFNFLLRYTAEDITAVILPWGLGLSLLTAALTAAAGVLGGQLVYEHAVGVSAEE</sequence>
<feature type="domain" description="DUF2231" evidence="2">
    <location>
        <begin position="16"/>
        <end position="152"/>
    </location>
</feature>
<evidence type="ECO:0000256" key="1">
    <source>
        <dbReference type="SAM" id="Phobius"/>
    </source>
</evidence>
<keyword evidence="1" id="KW-1133">Transmembrane helix</keyword>
<evidence type="ECO:0000313" key="4">
    <source>
        <dbReference type="Proteomes" id="UP001165524"/>
    </source>
</evidence>
<dbReference type="Proteomes" id="UP001165524">
    <property type="component" value="Unassembled WGS sequence"/>
</dbReference>
<keyword evidence="1" id="KW-0812">Transmembrane</keyword>
<name>A0ABT0E6B8_9GAMM</name>
<feature type="transmembrane region" description="Helical" evidence="1">
    <location>
        <begin position="21"/>
        <end position="42"/>
    </location>
</feature>
<organism evidence="3 4">
    <name type="scientific">Alcanivorax quisquiliarum</name>
    <dbReference type="NCBI Taxonomy" id="2933565"/>
    <lineage>
        <taxon>Bacteria</taxon>
        <taxon>Pseudomonadati</taxon>
        <taxon>Pseudomonadota</taxon>
        <taxon>Gammaproteobacteria</taxon>
        <taxon>Oceanospirillales</taxon>
        <taxon>Alcanivoracaceae</taxon>
        <taxon>Alcanivorax</taxon>
    </lineage>
</organism>
<dbReference type="Pfam" id="PF09990">
    <property type="entry name" value="DUF2231"/>
    <property type="match status" value="1"/>
</dbReference>
<dbReference type="EMBL" id="JALKII010000003">
    <property type="protein sequence ID" value="MCK0537380.1"/>
    <property type="molecule type" value="Genomic_DNA"/>
</dbReference>
<gene>
    <name evidence="3" type="ORF">MU846_06605</name>
</gene>
<keyword evidence="4" id="KW-1185">Reference proteome</keyword>
<evidence type="ECO:0000313" key="3">
    <source>
        <dbReference type="EMBL" id="MCK0537380.1"/>
    </source>
</evidence>
<accession>A0ABT0E6B8</accession>
<feature type="transmembrane region" description="Helical" evidence="1">
    <location>
        <begin position="54"/>
        <end position="73"/>
    </location>
</feature>
<keyword evidence="1" id="KW-0472">Membrane</keyword>
<dbReference type="InterPro" id="IPR016923">
    <property type="entry name" value="UCP029509"/>
</dbReference>
<feature type="transmembrane region" description="Helical" evidence="1">
    <location>
        <begin position="85"/>
        <end position="106"/>
    </location>
</feature>